<dbReference type="PANTHER" id="PTHR11220">
    <property type="entry name" value="HEME-BINDING PROTEIN-RELATED"/>
    <property type="match status" value="1"/>
</dbReference>
<dbReference type="InterPro" id="IPR006917">
    <property type="entry name" value="SOUL_heme-bd"/>
</dbReference>
<dbReference type="Gene3D" id="3.20.80.10">
    <property type="entry name" value="Regulatory factor, effector binding domain"/>
    <property type="match status" value="1"/>
</dbReference>
<accession>A0A9N7Z571</accession>
<proteinExistence type="inferred from homology"/>
<reference evidence="2" key="1">
    <citation type="submission" date="2020-03" db="EMBL/GenBank/DDBJ databases">
        <authorList>
            <person name="Weist P."/>
        </authorList>
    </citation>
    <scope>NUCLEOTIDE SEQUENCE</scope>
</reference>
<protein>
    <submittedName>
        <fullName evidence="2">Uncharacterized protein</fullName>
    </submittedName>
</protein>
<dbReference type="InterPro" id="IPR011256">
    <property type="entry name" value="Reg_factor_effector_dom_sf"/>
</dbReference>
<dbReference type="EMBL" id="CADEAL010004047">
    <property type="protein sequence ID" value="CAB1450227.1"/>
    <property type="molecule type" value="Genomic_DNA"/>
</dbReference>
<comment type="caution">
    <text evidence="2">The sequence shown here is derived from an EMBL/GenBank/DDBJ whole genome shotgun (WGS) entry which is preliminary data.</text>
</comment>
<dbReference type="Pfam" id="PF04832">
    <property type="entry name" value="SOUL"/>
    <property type="match status" value="1"/>
</dbReference>
<dbReference type="PANTHER" id="PTHR11220:SF69">
    <property type="entry name" value="HEME-BINDING PROTEIN 2"/>
    <property type="match status" value="1"/>
</dbReference>
<organism evidence="2 3">
    <name type="scientific">Pleuronectes platessa</name>
    <name type="common">European plaice</name>
    <dbReference type="NCBI Taxonomy" id="8262"/>
    <lineage>
        <taxon>Eukaryota</taxon>
        <taxon>Metazoa</taxon>
        <taxon>Chordata</taxon>
        <taxon>Craniata</taxon>
        <taxon>Vertebrata</taxon>
        <taxon>Euteleostomi</taxon>
        <taxon>Actinopterygii</taxon>
        <taxon>Neopterygii</taxon>
        <taxon>Teleostei</taxon>
        <taxon>Neoteleostei</taxon>
        <taxon>Acanthomorphata</taxon>
        <taxon>Carangaria</taxon>
        <taxon>Pleuronectiformes</taxon>
        <taxon>Pleuronectoidei</taxon>
        <taxon>Pleuronectidae</taxon>
        <taxon>Pleuronectes</taxon>
    </lineage>
</organism>
<dbReference type="SUPFAM" id="SSF55136">
    <property type="entry name" value="Probable bacterial effector-binding domain"/>
    <property type="match status" value="1"/>
</dbReference>
<dbReference type="GO" id="GO:0005737">
    <property type="term" value="C:cytoplasm"/>
    <property type="evidence" value="ECO:0007669"/>
    <property type="project" value="TreeGrafter"/>
</dbReference>
<dbReference type="GO" id="GO:0020037">
    <property type="term" value="F:heme binding"/>
    <property type="evidence" value="ECO:0007669"/>
    <property type="project" value="TreeGrafter"/>
</dbReference>
<sequence>MSFCEGWDAPGFCHGQTCPEYRLVQKTQDFEERLYVATSWITTTIKTNNGLGVMAANSKLKNYCMKHNNAGQDVPIRVDTWPALLTINQEGSLSWFIPPGTMPDITDESIRLETRPEATVYVRVFGGTPDLKSGNDAAKELRDALTKAGKTYDLLTFSGAAYDLYISVDHHNEPAYSYEATPTTGLGLTTIQVLCPVPHTQPLRPPLAINTRSQCPAEPVKSHQPSCPDITHTDMGIATVFGF</sequence>
<evidence type="ECO:0000256" key="1">
    <source>
        <dbReference type="ARBA" id="ARBA00009817"/>
    </source>
</evidence>
<dbReference type="AlphaFoldDB" id="A0A9N7Z571"/>
<comment type="similarity">
    <text evidence="1">Belongs to the HEBP family.</text>
</comment>
<dbReference type="Proteomes" id="UP001153269">
    <property type="component" value="Unassembled WGS sequence"/>
</dbReference>
<name>A0A9N7Z571_PLEPL</name>
<gene>
    <name evidence="2" type="ORF">PLEPLA_LOCUS37916</name>
</gene>
<evidence type="ECO:0000313" key="2">
    <source>
        <dbReference type="EMBL" id="CAB1450227.1"/>
    </source>
</evidence>
<evidence type="ECO:0000313" key="3">
    <source>
        <dbReference type="Proteomes" id="UP001153269"/>
    </source>
</evidence>
<keyword evidence="3" id="KW-1185">Reference proteome</keyword>